<dbReference type="AlphaFoldDB" id="A0AAP9SRF9"/>
<name>A0AAP9SRF9_PSEPU</name>
<dbReference type="EMBL" id="CP050951">
    <property type="protein sequence ID" value="QJQ12193.1"/>
    <property type="molecule type" value="Genomic_DNA"/>
</dbReference>
<dbReference type="Proteomes" id="UP000076857">
    <property type="component" value="Chromosome"/>
</dbReference>
<sequence length="387" mass="41662">MDPYRNPFAPGAGSRPPELAGRDGVLEHARVSCGRAINGRSARSMMLLGLRGTGKTVLLNEVGKIAEQAGLLVSKVESPEEESLARLLYPEMRKVMRSLSTVEAAKQIANRGLKGLRGFASIFKIDIAGVEVGVEPEPGLADSGNLQYDLPDLFNVIGRAAQAAGKGWILLIDEVQYLGEADLRALIVSMHKMSQEGLPVLLVGAGLPQVARLAGEAKSYAERLFLYPEINALDADAAAKAVLKPILDEEASIAEAALQEIVVRTKGYPFFLQEWASTAWNCAEGPEISLDDVVQSYSETLALLDAGFFRVRIDQLTPSEVLFVRAMSELGDGPYAVGDIAKAMGRTQSSLGPTRAKVIAKGMAYSTDHGVLDFTVPLFAEFMRRQS</sequence>
<gene>
    <name evidence="3" type="ORF">A3L25_023225</name>
</gene>
<dbReference type="SUPFAM" id="SSF52540">
    <property type="entry name" value="P-loop containing nucleoside triphosphate hydrolases"/>
    <property type="match status" value="1"/>
</dbReference>
<reference evidence="3 4" key="1">
    <citation type="submission" date="2016-04" db="EMBL/GenBank/DDBJ databases">
        <authorList>
            <person name="Qiu J."/>
        </authorList>
    </citation>
    <scope>NUCLEOTIDE SEQUENCE [LARGE SCALE GENOMIC DNA]</scope>
    <source>
        <strain evidence="3 4">JQ581</strain>
    </source>
</reference>
<feature type="domain" description="Orc1-like AAA ATPase" evidence="2">
    <location>
        <begin position="18"/>
        <end position="203"/>
    </location>
</feature>
<reference evidence="3 4" key="2">
    <citation type="submission" date="2020-04" db="EMBL/GenBank/DDBJ databases">
        <title>Complete genome sequence of Pseudomonas putida strain JQ581.</title>
        <authorList>
            <person name="Mu Y."/>
        </authorList>
    </citation>
    <scope>NUCLEOTIDE SEQUENCE [LARGE SCALE GENOMIC DNA]</scope>
    <source>
        <strain evidence="3 4">JQ581</strain>
    </source>
</reference>
<evidence type="ECO:0000259" key="2">
    <source>
        <dbReference type="Pfam" id="PF13191"/>
    </source>
</evidence>
<dbReference type="InterPro" id="IPR041664">
    <property type="entry name" value="AAA_16"/>
</dbReference>
<dbReference type="RefSeq" id="WP_063427410.1">
    <property type="nucleotide sequence ID" value="NZ_CP050951.1"/>
</dbReference>
<keyword evidence="3" id="KW-0547">Nucleotide-binding</keyword>
<keyword evidence="3" id="KW-0067">ATP-binding</keyword>
<proteinExistence type="predicted"/>
<organism evidence="3 4">
    <name type="scientific">Pseudomonas putida</name>
    <name type="common">Arthrobacter siderocapsulatus</name>
    <dbReference type="NCBI Taxonomy" id="303"/>
    <lineage>
        <taxon>Bacteria</taxon>
        <taxon>Pseudomonadati</taxon>
        <taxon>Pseudomonadota</taxon>
        <taxon>Gammaproteobacteria</taxon>
        <taxon>Pseudomonadales</taxon>
        <taxon>Pseudomonadaceae</taxon>
        <taxon>Pseudomonas</taxon>
    </lineage>
</organism>
<dbReference type="PANTHER" id="PTHR34301:SF8">
    <property type="entry name" value="ATPASE DOMAIN-CONTAINING PROTEIN"/>
    <property type="match status" value="1"/>
</dbReference>
<dbReference type="Pfam" id="PF13191">
    <property type="entry name" value="AAA_16"/>
    <property type="match status" value="1"/>
</dbReference>
<dbReference type="GO" id="GO:0005524">
    <property type="term" value="F:ATP binding"/>
    <property type="evidence" value="ECO:0007669"/>
    <property type="project" value="UniProtKB-KW"/>
</dbReference>
<dbReference type="InterPro" id="IPR027417">
    <property type="entry name" value="P-loop_NTPase"/>
</dbReference>
<feature type="region of interest" description="Disordered" evidence="1">
    <location>
        <begin position="1"/>
        <end position="21"/>
    </location>
</feature>
<evidence type="ECO:0000313" key="3">
    <source>
        <dbReference type="EMBL" id="QJQ12193.1"/>
    </source>
</evidence>
<dbReference type="Gene3D" id="3.40.50.300">
    <property type="entry name" value="P-loop containing nucleotide triphosphate hydrolases"/>
    <property type="match status" value="1"/>
</dbReference>
<accession>A0AAP9SRF9</accession>
<evidence type="ECO:0000313" key="4">
    <source>
        <dbReference type="Proteomes" id="UP000076857"/>
    </source>
</evidence>
<protein>
    <submittedName>
        <fullName evidence="3">ATP-binding protein</fullName>
    </submittedName>
</protein>
<evidence type="ECO:0000256" key="1">
    <source>
        <dbReference type="SAM" id="MobiDB-lite"/>
    </source>
</evidence>
<dbReference type="PANTHER" id="PTHR34301">
    <property type="entry name" value="DNA-BINDING PROTEIN-RELATED"/>
    <property type="match status" value="1"/>
</dbReference>